<proteinExistence type="inferred from homology"/>
<evidence type="ECO:0000256" key="5">
    <source>
        <dbReference type="ARBA" id="ARBA00022632"/>
    </source>
</evidence>
<feature type="short sequence motif" description="Nuclear export signal" evidence="18">
    <location>
        <begin position="69"/>
        <end position="77"/>
    </location>
</feature>
<dbReference type="GO" id="GO:0039645">
    <property type="term" value="P:symbiont-mediated perturbation of host cell cycle G1/S transition checkpoint"/>
    <property type="evidence" value="ECO:0007669"/>
    <property type="project" value="UniProtKB-UniRule"/>
</dbReference>
<keyword evidence="13 18" id="KW-0804">Transcription</keyword>
<keyword evidence="8 18" id="KW-1114">Inhibition of host interferon signaling pathway by virus</keyword>
<dbReference type="EMBL" id="MK645900">
    <property type="protein sequence ID" value="QDH76383.1"/>
    <property type="molecule type" value="Genomic_DNA"/>
</dbReference>
<keyword evidence="6 18" id="KW-0479">Metal-binding</keyword>
<dbReference type="Gene3D" id="3.30.160.330">
    <property type="match status" value="1"/>
</dbReference>
<dbReference type="GO" id="GO:0019904">
    <property type="term" value="F:protein domain specific binding"/>
    <property type="evidence" value="ECO:0007669"/>
    <property type="project" value="UniProtKB-UniRule"/>
</dbReference>
<keyword evidence="9 18" id="KW-0862">Zinc</keyword>
<evidence type="ECO:0000256" key="14">
    <source>
        <dbReference type="ARBA" id="ARBA00023200"/>
    </source>
</evidence>
<dbReference type="GO" id="GO:0003700">
    <property type="term" value="F:DNA-binding transcription factor activity"/>
    <property type="evidence" value="ECO:0007669"/>
    <property type="project" value="UniProtKB-UniRule"/>
</dbReference>
<dbReference type="GO" id="GO:0042025">
    <property type="term" value="C:host cell nucleus"/>
    <property type="evidence" value="ECO:0007669"/>
    <property type="project" value="UniProtKB-SubCell"/>
</dbReference>
<comment type="subunit">
    <text evidence="18">Homodimer. Homooligomer. Interacts with host RB1; this interaction induces dissociation of RB1-E2F1 complex thereby disrupting RB1 activity. Interacts with host EP300; this interaction represses EP300 transcriptional activity. Interacts with protein E2; this interaction inhibits E7 oncogenic activity. Interacts with host TMEM173/STING; this interaction impairs the ability of TMEM173/STING to sense cytosolic DNA and promote the production of type I interferon (IFN-alpha and IFN-beta).</text>
</comment>
<comment type="PTM">
    <text evidence="18">Highly phosphorylated.</text>
</comment>
<evidence type="ECO:0000313" key="21">
    <source>
        <dbReference type="EMBL" id="QDH76383.1"/>
    </source>
</evidence>
<evidence type="ECO:0000256" key="9">
    <source>
        <dbReference type="ARBA" id="ARBA00022833"/>
    </source>
</evidence>
<organism evidence="20">
    <name type="scientific">Human papillomavirus</name>
    <dbReference type="NCBI Taxonomy" id="10566"/>
    <lineage>
        <taxon>Viruses</taxon>
        <taxon>Monodnaviria</taxon>
        <taxon>Shotokuvirae</taxon>
        <taxon>Cossaviricota</taxon>
        <taxon>Papovaviricetes</taxon>
        <taxon>Zurhausenvirales</taxon>
        <taxon>Papillomaviridae</taxon>
    </lineage>
</organism>
<keyword evidence="15" id="KW-0922">Interferon antiviral system evasion</keyword>
<dbReference type="GO" id="GO:0030430">
    <property type="term" value="C:host cell cytoplasm"/>
    <property type="evidence" value="ECO:0007669"/>
    <property type="project" value="UniProtKB-SubCell"/>
</dbReference>
<evidence type="ECO:0000256" key="18">
    <source>
        <dbReference type="HAMAP-Rule" id="MF_04004"/>
    </source>
</evidence>
<protein>
    <recommendedName>
        <fullName evidence="18 19">Protein E7</fullName>
    </recommendedName>
</protein>
<keyword evidence="5 18" id="KW-1090">Inhibition of host innate immune response by virus</keyword>
<keyword evidence="17 18" id="KW-1078">G1/S host cell cycle checkpoint dysregulation by virus</keyword>
<dbReference type="GO" id="GO:0039502">
    <property type="term" value="P:symbiont-mediated suppression of host type I interferon-mediated signaling pathway"/>
    <property type="evidence" value="ECO:0007669"/>
    <property type="project" value="UniProtKB-UniRule"/>
</dbReference>
<reference evidence="21" key="2">
    <citation type="submission" date="2019-03" db="EMBL/GenBank/DDBJ databases">
        <title>Eukaryotic DNA viruses identified in human oral virome.</title>
        <authorList>
            <person name="Parras-Molto M."/>
            <person name="Lopez-Bueno A."/>
        </authorList>
    </citation>
    <scope>NUCLEOTIDE SEQUENCE</scope>
    <source>
        <strain evidence="21">Type 207</strain>
    </source>
</reference>
<comment type="caution">
    <text evidence="18">Lacks conserved residue(s) required for the propagation of feature annotation.</text>
</comment>
<keyword evidence="14 18" id="KW-1035">Host cytoplasm</keyword>
<accession>A0A385PJM5</accession>
<evidence type="ECO:0000256" key="13">
    <source>
        <dbReference type="ARBA" id="ARBA00023163"/>
    </source>
</evidence>
<dbReference type="GO" id="GO:0052170">
    <property type="term" value="P:symbiont-mediated suppression of host innate immune response"/>
    <property type="evidence" value="ECO:0007669"/>
    <property type="project" value="UniProtKB-KW"/>
</dbReference>
<evidence type="ECO:0000256" key="19">
    <source>
        <dbReference type="PIRNR" id="PIRNR003407"/>
    </source>
</evidence>
<evidence type="ECO:0000256" key="6">
    <source>
        <dbReference type="ARBA" id="ARBA00022723"/>
    </source>
</evidence>
<keyword evidence="7 18" id="KW-0863">Zinc-finger</keyword>
<dbReference type="GO" id="GO:0003677">
    <property type="term" value="F:DNA binding"/>
    <property type="evidence" value="ECO:0007669"/>
    <property type="project" value="UniProtKB-UniRule"/>
</dbReference>
<keyword evidence="16 18" id="KW-0899">Viral immunoevasion</keyword>
<keyword evidence="3 18" id="KW-1048">Host nucleus</keyword>
<dbReference type="Pfam" id="PF00527">
    <property type="entry name" value="E7"/>
    <property type="match status" value="1"/>
</dbReference>
<evidence type="ECO:0000256" key="8">
    <source>
        <dbReference type="ARBA" id="ARBA00022830"/>
    </source>
</evidence>
<dbReference type="PIRSF" id="PIRSF003407">
    <property type="entry name" value="Papvi_E7"/>
    <property type="match status" value="1"/>
</dbReference>
<comment type="subcellular location">
    <subcellularLocation>
        <location evidence="18">Host cytoplasm</location>
    </subcellularLocation>
    <subcellularLocation>
        <location evidence="18">Host nucleus</location>
    </subcellularLocation>
    <text evidence="18">Predominantly found in the host nucleus.</text>
</comment>
<dbReference type="GO" id="GO:0006351">
    <property type="term" value="P:DNA-templated transcription"/>
    <property type="evidence" value="ECO:0007669"/>
    <property type="project" value="UniProtKB-UniRule"/>
</dbReference>
<gene>
    <name evidence="18 21" type="primary">E7</name>
</gene>
<evidence type="ECO:0000256" key="11">
    <source>
        <dbReference type="ARBA" id="ARBA00023125"/>
    </source>
</evidence>
<comment type="domain">
    <text evidence="18">The E7 terminal domain is an intrinsically disordered domain, whose flexibility and conformational transitions confer target adaptability to the oncoprotein. It allows adaptation to a variety of protein targets and exposes the PEST degradation sequence that regulates its turnover in the cell.</text>
</comment>
<evidence type="ECO:0000256" key="15">
    <source>
        <dbReference type="ARBA" id="ARBA00023258"/>
    </source>
</evidence>
<dbReference type="InterPro" id="IPR000148">
    <property type="entry name" value="Papilloma_E7"/>
</dbReference>
<dbReference type="SUPFAM" id="SSF161234">
    <property type="entry name" value="E7 C-terminal domain-like"/>
    <property type="match status" value="1"/>
</dbReference>
<keyword evidence="1 18" id="KW-1121">Modulation of host cell cycle by virus</keyword>
<dbReference type="HAMAP" id="MF_04004">
    <property type="entry name" value="PPV_E7"/>
    <property type="match status" value="1"/>
</dbReference>
<comment type="function">
    <text evidence="19">E7 protein has both transforming and trans-activating activities.</text>
</comment>
<evidence type="ECO:0000256" key="4">
    <source>
        <dbReference type="ARBA" id="ARBA00022581"/>
    </source>
</evidence>
<dbReference type="GO" id="GO:0008270">
    <property type="term" value="F:zinc ion binding"/>
    <property type="evidence" value="ECO:0007669"/>
    <property type="project" value="UniProtKB-KW"/>
</dbReference>
<evidence type="ECO:0000256" key="2">
    <source>
        <dbReference type="ARBA" id="ARBA00022518"/>
    </source>
</evidence>
<evidence type="ECO:0000256" key="10">
    <source>
        <dbReference type="ARBA" id="ARBA00023015"/>
    </source>
</evidence>
<evidence type="ECO:0000256" key="17">
    <source>
        <dbReference type="ARBA" id="ARBA00023309"/>
    </source>
</evidence>
<comment type="similarity">
    <text evidence="18 19">Belongs to the papillomaviridae E7 protein family.</text>
</comment>
<evidence type="ECO:0000256" key="12">
    <source>
        <dbReference type="ARBA" id="ARBA00023159"/>
    </source>
</evidence>
<evidence type="ECO:0000256" key="7">
    <source>
        <dbReference type="ARBA" id="ARBA00022771"/>
    </source>
</evidence>
<evidence type="ECO:0000256" key="16">
    <source>
        <dbReference type="ARBA" id="ARBA00023280"/>
    </source>
</evidence>
<dbReference type="EMBL" id="MH777279">
    <property type="protein sequence ID" value="AYA94141.1"/>
    <property type="molecule type" value="Genomic_DNA"/>
</dbReference>
<keyword evidence="10 18" id="KW-0805">Transcription regulation</keyword>
<keyword evidence="4 18" id="KW-0945">Host-virus interaction</keyword>
<feature type="zinc finger region" evidence="18">
    <location>
        <begin position="51"/>
        <end position="87"/>
    </location>
</feature>
<sequence length="97" mass="10785">MRGERPSSEDIELNLFELVLPGNLLAAEESLSPDEEPEEEQIEPYKVDTYCGTCRTGVRIFILATGAAVRTLQQLLTGELTILCTGCSRNRFQHGRS</sequence>
<keyword evidence="12 18" id="KW-0010">Activator</keyword>
<name>A0A385PJM5_9PAPI</name>
<evidence type="ECO:0000256" key="1">
    <source>
        <dbReference type="ARBA" id="ARBA00022504"/>
    </source>
</evidence>
<reference evidence="20" key="1">
    <citation type="journal article" date="2018" name="Nat. Med.">
        <title>Expanded skin virome in DOCK8-deficient patients.</title>
        <authorList>
            <consortium name="NISC Comparative Sequencing Program"/>
            <person name="Tirosh O."/>
            <person name="Conlan S."/>
            <person name="Deming C."/>
            <person name="Lee-Lin S.Q."/>
            <person name="Huang X."/>
            <person name="Su H.C."/>
            <person name="Freeman A.F."/>
            <person name="Segre J.A."/>
            <person name="Kong H.H."/>
        </authorList>
    </citation>
    <scope>NUCLEOTIDE SEQUENCE</scope>
    <source>
        <strain evidence="20">HPV-mSK_137</strain>
    </source>
</reference>
<comment type="function">
    <text evidence="18">Plays a role in viral genome replication by driving entry of quiescent cells into the cell cycle. Stimulation of progression from G1 to S phase allows the virus to efficiently use the cellular DNA replicating machinery to achieve viral genome replication. E7 protein has both transforming and trans-activating activities. Induces the disassembly of the E2F1 transcription factor from RB1, with subsequent transcriptional activation of E2F1-regulated S-phase genes. Interferes with host histone deacetylation mediated by HDAC1 and HDAC2, leading to transcription activation. Plays also a role in the inhibition of both antiviral and antiproliferative functions of host interferon alpha. Interaction with host TMEM173/STING impairs the ability of TMEM173/STING to sense cytosolic DNA and promote the production of type I interferon (IFN-alpha and IFN-beta).</text>
</comment>
<keyword evidence="2 18" id="KW-0244">Early protein</keyword>
<evidence type="ECO:0000313" key="20">
    <source>
        <dbReference type="EMBL" id="AYA94141.1"/>
    </source>
</evidence>
<evidence type="ECO:0000256" key="3">
    <source>
        <dbReference type="ARBA" id="ARBA00022562"/>
    </source>
</evidence>
<keyword evidence="11 18" id="KW-0238">DNA-binding</keyword>